<dbReference type="Gene3D" id="3.30.830.10">
    <property type="entry name" value="Metalloenzyme, LuxS/M16 peptidase-like"/>
    <property type="match status" value="2"/>
</dbReference>
<dbReference type="Pfam" id="PF05193">
    <property type="entry name" value="Peptidase_M16_C"/>
    <property type="match status" value="1"/>
</dbReference>
<evidence type="ECO:0000259" key="2">
    <source>
        <dbReference type="Pfam" id="PF05193"/>
    </source>
</evidence>
<organism evidence="3 4">
    <name type="scientific">Tepidimonas sediminis</name>
    <dbReference type="NCBI Taxonomy" id="2588941"/>
    <lineage>
        <taxon>Bacteria</taxon>
        <taxon>Pseudomonadati</taxon>
        <taxon>Pseudomonadota</taxon>
        <taxon>Betaproteobacteria</taxon>
        <taxon>Burkholderiales</taxon>
        <taxon>Tepidimonas</taxon>
    </lineage>
</organism>
<dbReference type="Pfam" id="PF00675">
    <property type="entry name" value="Peptidase_M16"/>
    <property type="match status" value="1"/>
</dbReference>
<dbReference type="EC" id="3.4.24.-" evidence="3"/>
<comment type="caution">
    <text evidence="3">The sequence shown here is derived from an EMBL/GenBank/DDBJ whole genome shotgun (WGS) entry which is preliminary data.</text>
</comment>
<dbReference type="InterPro" id="IPR011249">
    <property type="entry name" value="Metalloenz_LuxS/M16"/>
</dbReference>
<reference evidence="3 4" key="1">
    <citation type="submission" date="2019-07" db="EMBL/GenBank/DDBJ databases">
        <title>Tepidimonas sediminis YIM 72259 draft genome.</title>
        <authorList>
            <person name="Da Costa M.S."/>
            <person name="Froufe H.J.C."/>
            <person name="Egas C."/>
            <person name="Albuquerque L."/>
        </authorList>
    </citation>
    <scope>NUCLEOTIDE SEQUENCE [LARGE SCALE GENOMIC DNA]</scope>
    <source>
        <strain evidence="3 4">YIM 72259</strain>
    </source>
</reference>
<feature type="domain" description="Peptidase M16 N-terminal" evidence="1">
    <location>
        <begin position="46"/>
        <end position="194"/>
    </location>
</feature>
<dbReference type="RefSeq" id="WP_246099218.1">
    <property type="nucleotide sequence ID" value="NZ_VJND01000008.1"/>
</dbReference>
<name>A0A554WNY7_9BURK</name>
<gene>
    <name evidence="3" type="ORF">Tsedi_01535</name>
</gene>
<evidence type="ECO:0000259" key="1">
    <source>
        <dbReference type="Pfam" id="PF00675"/>
    </source>
</evidence>
<proteinExistence type="predicted"/>
<keyword evidence="3" id="KW-0645">Protease</keyword>
<protein>
    <submittedName>
        <fullName evidence="3">Putative zinc protease</fullName>
        <ecNumber evidence="3">3.4.24.-</ecNumber>
    </submittedName>
</protein>
<dbReference type="SUPFAM" id="SSF63411">
    <property type="entry name" value="LuxS/MPP-like metallohydrolase"/>
    <property type="match status" value="2"/>
</dbReference>
<dbReference type="PANTHER" id="PTHR11851:SF224">
    <property type="entry name" value="PROCESSING PROTEASE"/>
    <property type="match status" value="1"/>
</dbReference>
<keyword evidence="4" id="KW-1185">Reference proteome</keyword>
<feature type="domain" description="Peptidase M16 C-terminal" evidence="2">
    <location>
        <begin position="203"/>
        <end position="382"/>
    </location>
</feature>
<dbReference type="InterPro" id="IPR007863">
    <property type="entry name" value="Peptidase_M16_C"/>
</dbReference>
<dbReference type="AlphaFoldDB" id="A0A554WNY7"/>
<dbReference type="InterPro" id="IPR011765">
    <property type="entry name" value="Pept_M16_N"/>
</dbReference>
<sequence length="450" mass="48828">MKGLAAWWRAAALMGLAWGLALLAPAAWAGPAIEHWVRPDGARVYLVRNEALPMLDVRLEFDGGSRRDPPAQAGLAAAVALMLGKGAGAHADQPARDEEALAEAWADLGAQWSASATLDRFSVALRTLTRADVLEPAVALLAQQLAAPAFDEAVWARERERLVAAWRQAQAQPETRAQRLYAEAVYRGHPYGREATPDTWAAIDAAAMRTFWQRHARACEARLTFVGAVDRAQADAIAARLLAGWAAHGCAPLPPLPEVAPLPAARSIAEPFAGAAQAQILIGQPGVARRDPDFLALQVANHIVGGGGFTSRLMRELRERRGLTYGVYSYFLAGRHAGAWTVTMQTRPDQAQQAVALIHEVLRRFAEEGPTPQELAEAQRSLVQGHALKLDSNRKVADQVAALAWAELPLDELDTWPQRVQALTRDDLMRAWRRVIDPQRLVTVVVGGAP</sequence>
<dbReference type="InterPro" id="IPR050361">
    <property type="entry name" value="MPP/UQCRC_Complex"/>
</dbReference>
<accession>A0A554WNY7</accession>
<dbReference type="PANTHER" id="PTHR11851">
    <property type="entry name" value="METALLOPROTEASE"/>
    <property type="match status" value="1"/>
</dbReference>
<dbReference type="EMBL" id="VJND01000008">
    <property type="protein sequence ID" value="TSE25286.1"/>
    <property type="molecule type" value="Genomic_DNA"/>
</dbReference>
<dbReference type="GO" id="GO:0006508">
    <property type="term" value="P:proteolysis"/>
    <property type="evidence" value="ECO:0007669"/>
    <property type="project" value="UniProtKB-KW"/>
</dbReference>
<dbReference type="Proteomes" id="UP000320225">
    <property type="component" value="Unassembled WGS sequence"/>
</dbReference>
<keyword evidence="3" id="KW-0378">Hydrolase</keyword>
<evidence type="ECO:0000313" key="4">
    <source>
        <dbReference type="Proteomes" id="UP000320225"/>
    </source>
</evidence>
<dbReference type="GO" id="GO:0046872">
    <property type="term" value="F:metal ion binding"/>
    <property type="evidence" value="ECO:0007669"/>
    <property type="project" value="InterPro"/>
</dbReference>
<evidence type="ECO:0000313" key="3">
    <source>
        <dbReference type="EMBL" id="TSE25286.1"/>
    </source>
</evidence>
<dbReference type="GO" id="GO:0008233">
    <property type="term" value="F:peptidase activity"/>
    <property type="evidence" value="ECO:0007669"/>
    <property type="project" value="UniProtKB-KW"/>
</dbReference>